<sequence length="220" mass="25524">MARSVEAALVALEEATNFTVRTPWDEPWSALASIQEQDRDTYVNWLQSMPALSPQTWSAIRWNWIAFLSATSTEPSIDLAPNRKTVQFIRASPQQQNQQRFDNDRRLRCAIQVSIWRLFDELEGLTERWPCQARLVLNRLPISTSTRPFQTLAAKFNFARRRRFNAVWTALLCFLVHTADDNGALEEMGLHLSDDTWDDILDIKSAHLYPRYPEMIQDAL</sequence>
<evidence type="ECO:0000313" key="1">
    <source>
        <dbReference type="EMBL" id="EXJ93252.1"/>
    </source>
</evidence>
<dbReference type="Proteomes" id="UP000019478">
    <property type="component" value="Unassembled WGS sequence"/>
</dbReference>
<dbReference type="AlphaFoldDB" id="W9YK21"/>
<comment type="caution">
    <text evidence="1">The sequence shown here is derived from an EMBL/GenBank/DDBJ whole genome shotgun (WGS) entry which is preliminary data.</text>
</comment>
<dbReference type="HOGENOM" id="CLU_1255829_0_0_1"/>
<dbReference type="RefSeq" id="XP_007730142.1">
    <property type="nucleotide sequence ID" value="XM_007731952.1"/>
</dbReference>
<accession>W9YK21</accession>
<name>W9YK21_9EURO</name>
<protein>
    <submittedName>
        <fullName evidence="1">Uncharacterized protein</fullName>
    </submittedName>
</protein>
<evidence type="ECO:0000313" key="2">
    <source>
        <dbReference type="Proteomes" id="UP000019478"/>
    </source>
</evidence>
<keyword evidence="2" id="KW-1185">Reference proteome</keyword>
<dbReference type="EMBL" id="AMGY01000001">
    <property type="protein sequence ID" value="EXJ93252.1"/>
    <property type="molecule type" value="Genomic_DNA"/>
</dbReference>
<dbReference type="OrthoDB" id="3787398at2759"/>
<dbReference type="GeneID" id="19165942"/>
<gene>
    <name evidence="1" type="ORF">A1O3_01809</name>
</gene>
<proteinExistence type="predicted"/>
<reference evidence="1 2" key="1">
    <citation type="submission" date="2013-03" db="EMBL/GenBank/DDBJ databases">
        <title>The Genome Sequence of Capronia epimyces CBS 606.96.</title>
        <authorList>
            <consortium name="The Broad Institute Genomics Platform"/>
            <person name="Cuomo C."/>
            <person name="de Hoog S."/>
            <person name="Gorbushina A."/>
            <person name="Walker B."/>
            <person name="Young S.K."/>
            <person name="Zeng Q."/>
            <person name="Gargeya S."/>
            <person name="Fitzgerald M."/>
            <person name="Haas B."/>
            <person name="Abouelleil A."/>
            <person name="Allen A.W."/>
            <person name="Alvarado L."/>
            <person name="Arachchi H.M."/>
            <person name="Berlin A.M."/>
            <person name="Chapman S.B."/>
            <person name="Gainer-Dewar J."/>
            <person name="Goldberg J."/>
            <person name="Griggs A."/>
            <person name="Gujja S."/>
            <person name="Hansen M."/>
            <person name="Howarth C."/>
            <person name="Imamovic A."/>
            <person name="Ireland A."/>
            <person name="Larimer J."/>
            <person name="McCowan C."/>
            <person name="Murphy C."/>
            <person name="Pearson M."/>
            <person name="Poon T.W."/>
            <person name="Priest M."/>
            <person name="Roberts A."/>
            <person name="Saif S."/>
            <person name="Shea T."/>
            <person name="Sisk P."/>
            <person name="Sykes S."/>
            <person name="Wortman J."/>
            <person name="Nusbaum C."/>
            <person name="Birren B."/>
        </authorList>
    </citation>
    <scope>NUCLEOTIDE SEQUENCE [LARGE SCALE GENOMIC DNA]</scope>
    <source>
        <strain evidence="1 2">CBS 606.96</strain>
    </source>
</reference>
<organism evidence="1 2">
    <name type="scientific">Capronia epimyces CBS 606.96</name>
    <dbReference type="NCBI Taxonomy" id="1182542"/>
    <lineage>
        <taxon>Eukaryota</taxon>
        <taxon>Fungi</taxon>
        <taxon>Dikarya</taxon>
        <taxon>Ascomycota</taxon>
        <taxon>Pezizomycotina</taxon>
        <taxon>Eurotiomycetes</taxon>
        <taxon>Chaetothyriomycetidae</taxon>
        <taxon>Chaetothyriales</taxon>
        <taxon>Herpotrichiellaceae</taxon>
        <taxon>Capronia</taxon>
    </lineage>
</organism>